<organism evidence="1 2">
    <name type="scientific">Paracidovorax avenae (strain ATCC 19860 / DSM 7227 / CCUG 15838 / JCM 20985 / LMG 2117 / NCPPB 1011)</name>
    <name type="common">Acidovorax avenae</name>
    <dbReference type="NCBI Taxonomy" id="643561"/>
    <lineage>
        <taxon>Bacteria</taxon>
        <taxon>Pseudomonadati</taxon>
        <taxon>Pseudomonadota</taxon>
        <taxon>Betaproteobacteria</taxon>
        <taxon>Burkholderiales</taxon>
        <taxon>Comamonadaceae</taxon>
        <taxon>Paracidovorax</taxon>
    </lineage>
</organism>
<reference evidence="1" key="1">
    <citation type="submission" date="2011-02" db="EMBL/GenBank/DDBJ databases">
        <title>Complete sequence of Acidovorax avenae subsp. avenae ATCC 19860.</title>
        <authorList>
            <consortium name="US DOE Joint Genome Institute"/>
            <person name="Lucas S."/>
            <person name="Copeland A."/>
            <person name="Lapidus A."/>
            <person name="Cheng J.-F."/>
            <person name="Goodwin L."/>
            <person name="Pitluck S."/>
            <person name="Chertkov O."/>
            <person name="Held B."/>
            <person name="Detter J.C."/>
            <person name="Han C."/>
            <person name="Tapia R."/>
            <person name="Land M."/>
            <person name="Hauser L."/>
            <person name="Kyrpides N."/>
            <person name="Ivanova N."/>
            <person name="Ovchinnikova G."/>
            <person name="Pagani I."/>
            <person name="Gordon S."/>
            <person name="Woyke T."/>
        </authorList>
    </citation>
    <scope>NUCLEOTIDE SEQUENCE</scope>
    <source>
        <strain evidence="1">ATCC 19860</strain>
    </source>
</reference>
<keyword evidence="2" id="KW-1185">Reference proteome</keyword>
<dbReference type="KEGG" id="aaa:Acav_4128"/>
<gene>
    <name evidence="1" type="ordered locus">Acav_4128</name>
</gene>
<proteinExistence type="predicted"/>
<accession>F0Q561</accession>
<dbReference type="AlphaFoldDB" id="F0Q561"/>
<dbReference type="Pfam" id="PF19940">
    <property type="entry name" value="DUF6402"/>
    <property type="match status" value="1"/>
</dbReference>
<protein>
    <submittedName>
        <fullName evidence="1">Uncharacterized protein</fullName>
    </submittedName>
</protein>
<sequence>MDPIVQVDREELRAELEKKLPPRVRRFRLDEIPGVMRSRLGWPVAAALMERWFRGVGFAISLPIKISKSPNKLHQLPASQLEENVVTMDWALGFSRVQAAVSQLQARWNSPAGMVELKKRVEQQTGGQIRPWRFGDLNQSAKILDDTCQVNFLNVGRFGDPLDDFYGAMGEATLKIAVSGLVTPAGPRGSGKVSIAIDELAFYLRDSYDFNDDSFLSQPLGFWGPLGVKRSPRSVVDIPLDDQWIYADADDASRQSYLVQNRHFRQWRALHGRGGDFMVVSDVHRVRLAFPITLEW</sequence>
<dbReference type="GeneID" id="34239161"/>
<evidence type="ECO:0000313" key="1">
    <source>
        <dbReference type="EMBL" id="ADX48017.1"/>
    </source>
</evidence>
<evidence type="ECO:0000313" key="2">
    <source>
        <dbReference type="Proteomes" id="UP000002482"/>
    </source>
</evidence>
<dbReference type="RefSeq" id="WP_013596490.1">
    <property type="nucleotide sequence ID" value="NC_015138.1"/>
</dbReference>
<dbReference type="EMBL" id="CP002521">
    <property type="protein sequence ID" value="ADX48017.1"/>
    <property type="molecule type" value="Genomic_DNA"/>
</dbReference>
<name>F0Q561_PARA1</name>
<dbReference type="HOGENOM" id="CLU_055409_0_0_4"/>
<dbReference type="OrthoDB" id="6986732at2"/>
<dbReference type="InterPro" id="IPR045646">
    <property type="entry name" value="DUF6402"/>
</dbReference>
<dbReference type="Proteomes" id="UP000002482">
    <property type="component" value="Chromosome"/>
</dbReference>